<dbReference type="EMBL" id="JAPXFL010000010">
    <property type="protein sequence ID" value="KAK9501064.1"/>
    <property type="molecule type" value="Genomic_DNA"/>
</dbReference>
<evidence type="ECO:0000313" key="7">
    <source>
        <dbReference type="Proteomes" id="UP001461498"/>
    </source>
</evidence>
<feature type="transmembrane region" description="Helical" evidence="5">
    <location>
        <begin position="108"/>
        <end position="130"/>
    </location>
</feature>
<feature type="transmembrane region" description="Helical" evidence="5">
    <location>
        <begin position="209"/>
        <end position="227"/>
    </location>
</feature>
<dbReference type="AlphaFoldDB" id="A0AAW1CR39"/>
<gene>
    <name evidence="6" type="ORF">O3M35_002178</name>
</gene>
<evidence type="ECO:0000256" key="3">
    <source>
        <dbReference type="ARBA" id="ARBA00022989"/>
    </source>
</evidence>
<protein>
    <recommendedName>
        <fullName evidence="8">Proton-coupled folate transporter</fullName>
    </recommendedName>
</protein>
<dbReference type="Pfam" id="PF07690">
    <property type="entry name" value="MFS_1"/>
    <property type="match status" value="1"/>
</dbReference>
<keyword evidence="2 5" id="KW-0812">Transmembrane</keyword>
<dbReference type="Gene3D" id="1.20.1250.20">
    <property type="entry name" value="MFS general substrate transporter like domains"/>
    <property type="match status" value="1"/>
</dbReference>
<feature type="transmembrane region" description="Helical" evidence="5">
    <location>
        <begin position="175"/>
        <end position="197"/>
    </location>
</feature>
<evidence type="ECO:0000256" key="4">
    <source>
        <dbReference type="ARBA" id="ARBA00023136"/>
    </source>
</evidence>
<name>A0AAW1CR39_9HEMI</name>
<feature type="transmembrane region" description="Helical" evidence="5">
    <location>
        <begin position="311"/>
        <end position="331"/>
    </location>
</feature>
<dbReference type="GO" id="GO:0022857">
    <property type="term" value="F:transmembrane transporter activity"/>
    <property type="evidence" value="ECO:0007669"/>
    <property type="project" value="InterPro"/>
</dbReference>
<feature type="transmembrane region" description="Helical" evidence="5">
    <location>
        <begin position="275"/>
        <end position="291"/>
    </location>
</feature>
<dbReference type="Proteomes" id="UP001461498">
    <property type="component" value="Unassembled WGS sequence"/>
</dbReference>
<dbReference type="InterPro" id="IPR011701">
    <property type="entry name" value="MFS"/>
</dbReference>
<dbReference type="GO" id="GO:0016020">
    <property type="term" value="C:membrane"/>
    <property type="evidence" value="ECO:0007669"/>
    <property type="project" value="UniProtKB-SubCell"/>
</dbReference>
<evidence type="ECO:0000256" key="1">
    <source>
        <dbReference type="ARBA" id="ARBA00004141"/>
    </source>
</evidence>
<feature type="transmembrane region" description="Helical" evidence="5">
    <location>
        <begin position="436"/>
        <end position="457"/>
    </location>
</feature>
<dbReference type="PANTHER" id="PTHR23507:SF37">
    <property type="entry name" value="GH08173P"/>
    <property type="match status" value="1"/>
</dbReference>
<comment type="subcellular location">
    <subcellularLocation>
        <location evidence="1">Membrane</location>
        <topology evidence="1">Multi-pass membrane protein</topology>
    </subcellularLocation>
</comment>
<reference evidence="6 7" key="1">
    <citation type="submission" date="2022-12" db="EMBL/GenBank/DDBJ databases">
        <title>Chromosome-level genome assembly of true bugs.</title>
        <authorList>
            <person name="Ma L."/>
            <person name="Li H."/>
        </authorList>
    </citation>
    <scope>NUCLEOTIDE SEQUENCE [LARGE SCALE GENOMIC DNA]</scope>
    <source>
        <strain evidence="6">Lab_2022b</strain>
    </source>
</reference>
<keyword evidence="3 5" id="KW-1133">Transmembrane helix</keyword>
<comment type="caution">
    <text evidence="6">The sequence shown here is derived from an EMBL/GenBank/DDBJ whole genome shotgun (WGS) entry which is preliminary data.</text>
</comment>
<feature type="transmembrane region" description="Helical" evidence="5">
    <location>
        <begin position="12"/>
        <end position="31"/>
    </location>
</feature>
<dbReference type="InterPro" id="IPR036259">
    <property type="entry name" value="MFS_trans_sf"/>
</dbReference>
<evidence type="ECO:0000256" key="5">
    <source>
        <dbReference type="SAM" id="Phobius"/>
    </source>
</evidence>
<proteinExistence type="predicted"/>
<feature type="transmembrane region" description="Helical" evidence="5">
    <location>
        <begin position="402"/>
        <end position="424"/>
    </location>
</feature>
<feature type="transmembrane region" description="Helical" evidence="5">
    <location>
        <begin position="369"/>
        <end position="390"/>
    </location>
</feature>
<accession>A0AAW1CR39</accession>
<keyword evidence="7" id="KW-1185">Reference proteome</keyword>
<evidence type="ECO:0008006" key="8">
    <source>
        <dbReference type="Google" id="ProtNLM"/>
    </source>
</evidence>
<feature type="transmembrane region" description="Helical" evidence="5">
    <location>
        <begin position="84"/>
        <end position="101"/>
    </location>
</feature>
<keyword evidence="4 5" id="KW-0472">Membrane</keyword>
<evidence type="ECO:0000256" key="2">
    <source>
        <dbReference type="ARBA" id="ARBA00022692"/>
    </source>
</evidence>
<feature type="transmembrane region" description="Helical" evidence="5">
    <location>
        <begin position="136"/>
        <end position="163"/>
    </location>
</feature>
<sequence>MEKVSSNKHKSWWKYIGVEPVMFLYMMAFMLTSVVEEAFFVYKACHINLGLSDEICNNLTAPENQKLQKEVQLKVSTFHQYENIASHLVPVILAFFLGPWSDKVGRKLPLLLGLFGNFVYSFMIVVNASFSWPLEVVLLTACLPCALTGGNLTVFMASFSYLADTTSQKQRTLRTTLLEVAYLFPMPVGVALGSYLFTSVLGHSYAKMFMVNASLLFLALLYTMAFIEWNTSKTHVIEENERSRKCSCIFDLIDLRHVVHSIRALVKRRTDNRRLFLILTLIAMALYTFQRDEKHMVYLYTSMKFKWDVPIFSRFRTFQSSFFVLGLLIGVPIMERCFGFRDNLIIMIGASAHLITRIIFSLAEESYLFYIGAVIASLGPVVAPVLRSLTSKLVPASDRGKIFALLSVADSTVPLISGIIYTQVYNNTIDTFPQSIFLITAVSQLIVFFISLFMDIITKRNNISQAHEEEGEMLNRSE</sequence>
<evidence type="ECO:0000313" key="6">
    <source>
        <dbReference type="EMBL" id="KAK9501064.1"/>
    </source>
</evidence>
<dbReference type="PANTHER" id="PTHR23507">
    <property type="entry name" value="ZGC:174356"/>
    <property type="match status" value="1"/>
</dbReference>
<feature type="transmembrane region" description="Helical" evidence="5">
    <location>
        <begin position="343"/>
        <end position="363"/>
    </location>
</feature>
<organism evidence="6 7">
    <name type="scientific">Rhynocoris fuscipes</name>
    <dbReference type="NCBI Taxonomy" id="488301"/>
    <lineage>
        <taxon>Eukaryota</taxon>
        <taxon>Metazoa</taxon>
        <taxon>Ecdysozoa</taxon>
        <taxon>Arthropoda</taxon>
        <taxon>Hexapoda</taxon>
        <taxon>Insecta</taxon>
        <taxon>Pterygota</taxon>
        <taxon>Neoptera</taxon>
        <taxon>Paraneoptera</taxon>
        <taxon>Hemiptera</taxon>
        <taxon>Heteroptera</taxon>
        <taxon>Panheteroptera</taxon>
        <taxon>Cimicomorpha</taxon>
        <taxon>Reduviidae</taxon>
        <taxon>Harpactorinae</taxon>
        <taxon>Harpactorini</taxon>
        <taxon>Rhynocoris</taxon>
    </lineage>
</organism>
<dbReference type="SUPFAM" id="SSF103473">
    <property type="entry name" value="MFS general substrate transporter"/>
    <property type="match status" value="1"/>
</dbReference>